<organism evidence="18 19">
    <name type="scientific">Hypothenemus hampei</name>
    <name type="common">Coffee berry borer</name>
    <dbReference type="NCBI Taxonomy" id="57062"/>
    <lineage>
        <taxon>Eukaryota</taxon>
        <taxon>Metazoa</taxon>
        <taxon>Ecdysozoa</taxon>
        <taxon>Arthropoda</taxon>
        <taxon>Hexapoda</taxon>
        <taxon>Insecta</taxon>
        <taxon>Pterygota</taxon>
        <taxon>Neoptera</taxon>
        <taxon>Endopterygota</taxon>
        <taxon>Coleoptera</taxon>
        <taxon>Polyphaga</taxon>
        <taxon>Cucujiformia</taxon>
        <taxon>Curculionidae</taxon>
        <taxon>Scolytinae</taxon>
        <taxon>Hypothenemus</taxon>
    </lineage>
</organism>
<keyword evidence="7 16" id="KW-1133">Transmembrane helix</keyword>
<evidence type="ECO:0000256" key="7">
    <source>
        <dbReference type="ARBA" id="ARBA00022989"/>
    </source>
</evidence>
<comment type="subcellular location">
    <subcellularLocation>
        <location evidence="1">Membrane</location>
        <topology evidence="1">Multi-pass membrane protein</topology>
    </subcellularLocation>
</comment>
<dbReference type="GO" id="GO:0016020">
    <property type="term" value="C:membrane"/>
    <property type="evidence" value="ECO:0007669"/>
    <property type="project" value="UniProtKB-SubCell"/>
</dbReference>
<dbReference type="GO" id="GO:0007601">
    <property type="term" value="P:visual perception"/>
    <property type="evidence" value="ECO:0007669"/>
    <property type="project" value="UniProtKB-KW"/>
</dbReference>
<evidence type="ECO:0000256" key="6">
    <source>
        <dbReference type="ARBA" id="ARBA00022925"/>
    </source>
</evidence>
<evidence type="ECO:0000256" key="9">
    <source>
        <dbReference type="ARBA" id="ARBA00023040"/>
    </source>
</evidence>
<keyword evidence="10 16" id="KW-0472">Membrane</keyword>
<evidence type="ECO:0000256" key="4">
    <source>
        <dbReference type="ARBA" id="ARBA00022606"/>
    </source>
</evidence>
<feature type="transmembrane region" description="Helical" evidence="16">
    <location>
        <begin position="182"/>
        <end position="206"/>
    </location>
</feature>
<protein>
    <recommendedName>
        <fullName evidence="17">G-protein coupled receptors family 1 profile domain-containing protein</fullName>
    </recommendedName>
</protein>
<evidence type="ECO:0000256" key="11">
    <source>
        <dbReference type="ARBA" id="ARBA00023170"/>
    </source>
</evidence>
<dbReference type="Proteomes" id="UP001566132">
    <property type="component" value="Unassembled WGS sequence"/>
</dbReference>
<keyword evidence="5 15" id="KW-0812">Transmembrane</keyword>
<dbReference type="PANTHER" id="PTHR24240">
    <property type="entry name" value="OPSIN"/>
    <property type="match status" value="1"/>
</dbReference>
<dbReference type="AlphaFoldDB" id="A0ABD1E3L6"/>
<dbReference type="InterPro" id="IPR000276">
    <property type="entry name" value="GPCR_Rhodpsn"/>
</dbReference>
<dbReference type="InterPro" id="IPR017452">
    <property type="entry name" value="GPCR_Rhodpsn_7TM"/>
</dbReference>
<comment type="similarity">
    <text evidence="2 15">Belongs to the G-protein coupled receptor 1 family.</text>
</comment>
<keyword evidence="6" id="KW-0681">Retinal protein</keyword>
<dbReference type="InterPro" id="IPR050125">
    <property type="entry name" value="GPCR_opsins"/>
</dbReference>
<comment type="caution">
    <text evidence="18">The sequence shown here is derived from an EMBL/GenBank/DDBJ whole genome shotgun (WGS) entry which is preliminary data.</text>
</comment>
<evidence type="ECO:0000256" key="14">
    <source>
        <dbReference type="ARBA" id="ARBA00023305"/>
    </source>
</evidence>
<keyword evidence="14" id="KW-0844">Vision</keyword>
<proteinExistence type="inferred from homology"/>
<dbReference type="GO" id="GO:0009881">
    <property type="term" value="F:photoreceptor activity"/>
    <property type="evidence" value="ECO:0007669"/>
    <property type="project" value="UniProtKB-KW"/>
</dbReference>
<keyword evidence="9 15" id="KW-0297">G-protein coupled receptor</keyword>
<dbReference type="Gene3D" id="1.20.1070.10">
    <property type="entry name" value="Rhodopsin 7-helix transmembrane proteins"/>
    <property type="match status" value="1"/>
</dbReference>
<feature type="transmembrane region" description="Helical" evidence="16">
    <location>
        <begin position="24"/>
        <end position="49"/>
    </location>
</feature>
<accession>A0ABD1E3L6</accession>
<dbReference type="PRINTS" id="PR00237">
    <property type="entry name" value="GPCRRHODOPSN"/>
</dbReference>
<dbReference type="PROSITE" id="PS00238">
    <property type="entry name" value="OPSIN"/>
    <property type="match status" value="1"/>
</dbReference>
<name>A0ABD1E3L6_HYPHA</name>
<evidence type="ECO:0000256" key="8">
    <source>
        <dbReference type="ARBA" id="ARBA00022991"/>
    </source>
</evidence>
<feature type="transmembrane region" description="Helical" evidence="16">
    <location>
        <begin position="61"/>
        <end position="85"/>
    </location>
</feature>
<evidence type="ECO:0000313" key="18">
    <source>
        <dbReference type="EMBL" id="KAL1489279.1"/>
    </source>
</evidence>
<dbReference type="SUPFAM" id="SSF81321">
    <property type="entry name" value="Family A G protein-coupled receptor-like"/>
    <property type="match status" value="1"/>
</dbReference>
<evidence type="ECO:0000256" key="13">
    <source>
        <dbReference type="ARBA" id="ARBA00023224"/>
    </source>
</evidence>
<gene>
    <name evidence="18" type="ORF">ABEB36_014208</name>
</gene>
<keyword evidence="19" id="KW-1185">Reference proteome</keyword>
<dbReference type="PROSITE" id="PS00237">
    <property type="entry name" value="G_PROTEIN_RECEP_F1_1"/>
    <property type="match status" value="1"/>
</dbReference>
<evidence type="ECO:0000313" key="19">
    <source>
        <dbReference type="Proteomes" id="UP001566132"/>
    </source>
</evidence>
<evidence type="ECO:0000256" key="5">
    <source>
        <dbReference type="ARBA" id="ARBA00022692"/>
    </source>
</evidence>
<dbReference type="GO" id="GO:0007602">
    <property type="term" value="P:phototransduction"/>
    <property type="evidence" value="ECO:0007669"/>
    <property type="project" value="UniProtKB-KW"/>
</dbReference>
<dbReference type="GO" id="GO:0004930">
    <property type="term" value="F:G protein-coupled receptor activity"/>
    <property type="evidence" value="ECO:0007669"/>
    <property type="project" value="UniProtKB-KW"/>
</dbReference>
<evidence type="ECO:0000256" key="1">
    <source>
        <dbReference type="ARBA" id="ARBA00004141"/>
    </source>
</evidence>
<keyword evidence="4" id="KW-0716">Sensory transduction</keyword>
<keyword evidence="8" id="KW-0157">Chromophore</keyword>
<evidence type="ECO:0000256" key="16">
    <source>
        <dbReference type="SAM" id="Phobius"/>
    </source>
</evidence>
<keyword evidence="11 15" id="KW-0675">Receptor</keyword>
<feature type="transmembrane region" description="Helical" evidence="16">
    <location>
        <begin position="97"/>
        <end position="119"/>
    </location>
</feature>
<evidence type="ECO:0000256" key="2">
    <source>
        <dbReference type="ARBA" id="ARBA00010663"/>
    </source>
</evidence>
<reference evidence="18 19" key="1">
    <citation type="submission" date="2024-05" db="EMBL/GenBank/DDBJ databases">
        <title>Genetic variation in Jamaican populations of the coffee berry borer (Hypothenemus hampei).</title>
        <authorList>
            <person name="Errbii M."/>
            <person name="Myrie A."/>
        </authorList>
    </citation>
    <scope>NUCLEOTIDE SEQUENCE [LARGE SCALE GENOMIC DNA]</scope>
    <source>
        <strain evidence="18">JA-Hopewell-2020-01-JO</strain>
        <tissue evidence="18">Whole body</tissue>
    </source>
</reference>
<keyword evidence="3" id="KW-0600">Photoreceptor protein</keyword>
<dbReference type="EMBL" id="JBDJPC010000012">
    <property type="protein sequence ID" value="KAL1489279.1"/>
    <property type="molecule type" value="Genomic_DNA"/>
</dbReference>
<sequence>MAFLNSNLIDPHWLQFPQPSENSYLALTICYLIIFIVGVSGNGLVILTFTRCKSLRTGANVLIGNLAISDSLMLIKMPLFIYNGFQRGPALGNLWCQIYGFVGGLSGTASIVCLTTIAFDRYQAVKFPLKSLTKKKTIFYLLIPWIYGLAFSLPPLLGLHGYQYEGYLISCSFAYLSQNSSIKIYIFVFAFAAFVVPLCVISFSYINILQVVGDRATALTGNQEGFVRHMKEEQKRKQDTKLALVVFSTICLWFLAWTPYAIVALLGVTGQKHLLTPTASMIPAVFCKTASALDPYVYAITHPKFQWELRRSRRRIQYYLGVSTGIGPRIKAELQTNEGVVEIENITF</sequence>
<dbReference type="InterPro" id="IPR027430">
    <property type="entry name" value="Retinal_BS"/>
</dbReference>
<dbReference type="SMART" id="SM01381">
    <property type="entry name" value="7TM_GPCR_Srsx"/>
    <property type="match status" value="1"/>
</dbReference>
<keyword evidence="12" id="KW-0325">Glycoprotein</keyword>
<evidence type="ECO:0000256" key="3">
    <source>
        <dbReference type="ARBA" id="ARBA00022543"/>
    </source>
</evidence>
<evidence type="ECO:0000259" key="17">
    <source>
        <dbReference type="PROSITE" id="PS50262"/>
    </source>
</evidence>
<feature type="domain" description="G-protein coupled receptors family 1 profile" evidence="17">
    <location>
        <begin position="41"/>
        <end position="298"/>
    </location>
</feature>
<dbReference type="PROSITE" id="PS50262">
    <property type="entry name" value="G_PROTEIN_RECEP_F1_2"/>
    <property type="match status" value="1"/>
</dbReference>
<feature type="transmembrane region" description="Helical" evidence="16">
    <location>
        <begin position="242"/>
        <end position="268"/>
    </location>
</feature>
<evidence type="ECO:0000256" key="15">
    <source>
        <dbReference type="RuleBase" id="RU000688"/>
    </source>
</evidence>
<evidence type="ECO:0000256" key="10">
    <source>
        <dbReference type="ARBA" id="ARBA00023136"/>
    </source>
</evidence>
<keyword evidence="13 15" id="KW-0807">Transducer</keyword>
<evidence type="ECO:0000256" key="12">
    <source>
        <dbReference type="ARBA" id="ARBA00023180"/>
    </source>
</evidence>
<dbReference type="Pfam" id="PF00001">
    <property type="entry name" value="7tm_1"/>
    <property type="match status" value="1"/>
</dbReference>
<feature type="transmembrane region" description="Helical" evidence="16">
    <location>
        <begin position="139"/>
        <end position="162"/>
    </location>
</feature>